<keyword evidence="7 14" id="KW-0732">Signal</keyword>
<dbReference type="EC" id="3.4.16.4" evidence="4"/>
<comment type="catalytic activity">
    <reaction evidence="12">
        <text>Preferential cleavage: (Ac)2-L-Lys-D-Ala-|-D-Ala. Also transpeptidation of peptidyl-alanyl moieties that are N-acyl substituents of D-alanine.</text>
        <dbReference type="EC" id="3.4.16.4"/>
    </reaction>
</comment>
<comment type="similarity">
    <text evidence="3 13">Belongs to the peptidase S11 family.</text>
</comment>
<dbReference type="InterPro" id="IPR012338">
    <property type="entry name" value="Beta-lactam/transpept-like"/>
</dbReference>
<keyword evidence="18" id="KW-1185">Reference proteome</keyword>
<dbReference type="RefSeq" id="WP_368846716.1">
    <property type="nucleotide sequence ID" value="NZ_CP194411.1"/>
</dbReference>
<dbReference type="InterPro" id="IPR037167">
    <property type="entry name" value="Peptidase_S11_C_sf"/>
</dbReference>
<keyword evidence="10" id="KW-0573">Peptidoglycan synthesis</keyword>
<reference evidence="17 18" key="1">
    <citation type="submission" date="2023-04" db="EMBL/GenBank/DDBJ databases">
        <title>Genome Sequence of Selenomonas sputigena ATCC 33150.</title>
        <authorList>
            <person name="Miller D.P."/>
            <person name="Anvari S."/>
            <person name="Polson S.W."/>
            <person name="Macdonald M."/>
            <person name="Mcdowell J.V."/>
        </authorList>
    </citation>
    <scope>NUCLEOTIDE SEQUENCE [LARGE SCALE GENOMIC DNA]</scope>
    <source>
        <strain evidence="17 18">ATCC 33150</strain>
    </source>
</reference>
<dbReference type="InterPro" id="IPR001967">
    <property type="entry name" value="Peptidase_S11_N"/>
</dbReference>
<keyword evidence="11" id="KW-0961">Cell wall biogenesis/degradation</keyword>
<organism evidence="17 18">
    <name type="scientific">Selenomonas sputigena</name>
    <dbReference type="NCBI Taxonomy" id="69823"/>
    <lineage>
        <taxon>Bacteria</taxon>
        <taxon>Bacillati</taxon>
        <taxon>Bacillota</taxon>
        <taxon>Negativicutes</taxon>
        <taxon>Selenomonadales</taxon>
        <taxon>Selenomonadaceae</taxon>
        <taxon>Selenomonas</taxon>
    </lineage>
</organism>
<dbReference type="Proteomes" id="UP001559623">
    <property type="component" value="Unassembled WGS sequence"/>
</dbReference>
<keyword evidence="5 17" id="KW-0121">Carboxypeptidase</keyword>
<dbReference type="InterPro" id="IPR015956">
    <property type="entry name" value="Peniciliin-bd_prot_C_sf"/>
</dbReference>
<keyword evidence="9" id="KW-0133">Cell shape</keyword>
<comment type="function">
    <text evidence="1">Removes C-terminal D-alanyl residues from sugar-peptide cell wall precursors.</text>
</comment>
<evidence type="ECO:0000256" key="3">
    <source>
        <dbReference type="ARBA" id="ARBA00007164"/>
    </source>
</evidence>
<evidence type="ECO:0000256" key="1">
    <source>
        <dbReference type="ARBA" id="ARBA00003217"/>
    </source>
</evidence>
<evidence type="ECO:0000256" key="8">
    <source>
        <dbReference type="ARBA" id="ARBA00022801"/>
    </source>
</evidence>
<dbReference type="InterPro" id="IPR012907">
    <property type="entry name" value="Peptidase_S11_C"/>
</dbReference>
<evidence type="ECO:0000259" key="16">
    <source>
        <dbReference type="Pfam" id="PF07943"/>
    </source>
</evidence>
<dbReference type="GO" id="GO:0004180">
    <property type="term" value="F:carboxypeptidase activity"/>
    <property type="evidence" value="ECO:0007669"/>
    <property type="project" value="UniProtKB-KW"/>
</dbReference>
<dbReference type="Pfam" id="PF00768">
    <property type="entry name" value="Peptidase_S11"/>
    <property type="match status" value="1"/>
</dbReference>
<feature type="domain" description="Peptidase S11 D-Ala-D-Ala carboxypeptidase A C-terminal" evidence="16">
    <location>
        <begin position="286"/>
        <end position="359"/>
    </location>
</feature>
<dbReference type="PANTHER" id="PTHR21581:SF33">
    <property type="entry name" value="D-ALANYL-D-ALANINE CARBOXYPEPTIDASE DACB"/>
    <property type="match status" value="1"/>
</dbReference>
<dbReference type="SUPFAM" id="SSF56601">
    <property type="entry name" value="beta-lactamase/transpeptidase-like"/>
    <property type="match status" value="1"/>
</dbReference>
<evidence type="ECO:0000313" key="18">
    <source>
        <dbReference type="Proteomes" id="UP001559623"/>
    </source>
</evidence>
<evidence type="ECO:0000256" key="6">
    <source>
        <dbReference type="ARBA" id="ARBA00022670"/>
    </source>
</evidence>
<evidence type="ECO:0000259" key="15">
    <source>
        <dbReference type="Pfam" id="PF00768"/>
    </source>
</evidence>
<feature type="domain" description="Peptidase S11 D-alanyl-D-alanine carboxypeptidase A N-terminal" evidence="15">
    <location>
        <begin position="24"/>
        <end position="247"/>
    </location>
</feature>
<evidence type="ECO:0000256" key="4">
    <source>
        <dbReference type="ARBA" id="ARBA00012448"/>
    </source>
</evidence>
<evidence type="ECO:0000256" key="12">
    <source>
        <dbReference type="ARBA" id="ARBA00034000"/>
    </source>
</evidence>
<evidence type="ECO:0000313" key="17">
    <source>
        <dbReference type="EMBL" id="MEX5284984.1"/>
    </source>
</evidence>
<dbReference type="EMBL" id="JARVLH010000003">
    <property type="protein sequence ID" value="MEX5284984.1"/>
    <property type="molecule type" value="Genomic_DNA"/>
</dbReference>
<accession>A0ABV3X484</accession>
<dbReference type="Gene3D" id="2.60.410.10">
    <property type="entry name" value="D-Ala-D-Ala carboxypeptidase, C-terminal domain"/>
    <property type="match status" value="1"/>
</dbReference>
<dbReference type="InterPro" id="IPR018044">
    <property type="entry name" value="Peptidase_S11"/>
</dbReference>
<comment type="caution">
    <text evidence="17">The sequence shown here is derived from an EMBL/GenBank/DDBJ whole genome shotgun (WGS) entry which is preliminary data.</text>
</comment>
<evidence type="ECO:0000256" key="14">
    <source>
        <dbReference type="SAM" id="SignalP"/>
    </source>
</evidence>
<proteinExistence type="inferred from homology"/>
<feature type="chain" id="PRO_5047026500" description="serine-type D-Ala-D-Ala carboxypeptidase" evidence="14">
    <location>
        <begin position="25"/>
        <end position="376"/>
    </location>
</feature>
<name>A0ABV3X484_9FIRM</name>
<dbReference type="Gene3D" id="3.40.710.10">
    <property type="entry name" value="DD-peptidase/beta-lactamase superfamily"/>
    <property type="match status" value="1"/>
</dbReference>
<evidence type="ECO:0000256" key="13">
    <source>
        <dbReference type="RuleBase" id="RU004016"/>
    </source>
</evidence>
<evidence type="ECO:0000256" key="7">
    <source>
        <dbReference type="ARBA" id="ARBA00022729"/>
    </source>
</evidence>
<evidence type="ECO:0000256" key="5">
    <source>
        <dbReference type="ARBA" id="ARBA00022645"/>
    </source>
</evidence>
<evidence type="ECO:0000256" key="9">
    <source>
        <dbReference type="ARBA" id="ARBA00022960"/>
    </source>
</evidence>
<gene>
    <name evidence="17" type="ORF">QCO44_04915</name>
</gene>
<dbReference type="PANTHER" id="PTHR21581">
    <property type="entry name" value="D-ALANYL-D-ALANINE CARBOXYPEPTIDASE"/>
    <property type="match status" value="1"/>
</dbReference>
<dbReference type="SUPFAM" id="SSF69189">
    <property type="entry name" value="Penicillin-binding protein associated domain"/>
    <property type="match status" value="1"/>
</dbReference>
<keyword evidence="8 17" id="KW-0378">Hydrolase</keyword>
<keyword evidence="6" id="KW-0645">Protease</keyword>
<evidence type="ECO:0000256" key="10">
    <source>
        <dbReference type="ARBA" id="ARBA00022984"/>
    </source>
</evidence>
<dbReference type="Pfam" id="PF07943">
    <property type="entry name" value="PBP5_C"/>
    <property type="match status" value="1"/>
</dbReference>
<evidence type="ECO:0000256" key="11">
    <source>
        <dbReference type="ARBA" id="ARBA00023316"/>
    </source>
</evidence>
<sequence length="376" mass="41497">MRFYRNFFLFALFGALFLPRLALAAEAVDITAASAILIEASTGRVIYEKAAEEPRFPASTTKMMTCLLALEEGEPGSIVSVSSRAAETEDTELHAGDRFALAELLAEMMLRSDNGAAVAVAEALASSPDTFAERMNQRAKELGAVHTHFRNPHGLPDPKHVSTAHDIARIAAFCMRNPKFRSFVGTKEREIVWASPQKHAPMMNTNQLLFTYEGATGIKTGYTNAAGGCLAASARRNGMELIVVVLHSADENTRFSDAAKLLDMGFRRVKFAPEYRRMDLERRVWVKGGKEGILSLYPAEALRLPLLDGETENKYRIAFDVPRVISAGVEEGQHLGDLILYYDDKEIGRIPMLAEKSVSRGWSVSGLWAFVVGLFY</sequence>
<protein>
    <recommendedName>
        <fullName evidence="4">serine-type D-Ala-D-Ala carboxypeptidase</fullName>
        <ecNumber evidence="4">3.4.16.4</ecNumber>
    </recommendedName>
</protein>
<evidence type="ECO:0000256" key="2">
    <source>
        <dbReference type="ARBA" id="ARBA00004752"/>
    </source>
</evidence>
<comment type="pathway">
    <text evidence="2">Cell wall biogenesis; peptidoglycan biosynthesis.</text>
</comment>
<dbReference type="PRINTS" id="PR00725">
    <property type="entry name" value="DADACBPTASE1"/>
</dbReference>
<feature type="signal peptide" evidence="14">
    <location>
        <begin position="1"/>
        <end position="24"/>
    </location>
</feature>